<dbReference type="NCBIfam" id="TIGR04056">
    <property type="entry name" value="OMP_RagA_SusC"/>
    <property type="match status" value="1"/>
</dbReference>
<dbReference type="STRING" id="687842.ASU31_17300"/>
<evidence type="ECO:0000256" key="4">
    <source>
        <dbReference type="ARBA" id="ARBA00022692"/>
    </source>
</evidence>
<feature type="domain" description="TonB-dependent receptor plug" evidence="8">
    <location>
        <begin position="154"/>
        <end position="261"/>
    </location>
</feature>
<keyword evidence="3 7" id="KW-1134">Transmembrane beta strand</keyword>
<dbReference type="InterPro" id="IPR023997">
    <property type="entry name" value="TonB-dep_OMP_SusC/RagA_CS"/>
</dbReference>
<evidence type="ECO:0000256" key="7">
    <source>
        <dbReference type="PROSITE-ProRule" id="PRU01360"/>
    </source>
</evidence>
<accession>A0A0T5VLF2</accession>
<organism evidence="9 10">
    <name type="scientific">Pedobacter ginsenosidimutans</name>
    <dbReference type="NCBI Taxonomy" id="687842"/>
    <lineage>
        <taxon>Bacteria</taxon>
        <taxon>Pseudomonadati</taxon>
        <taxon>Bacteroidota</taxon>
        <taxon>Sphingobacteriia</taxon>
        <taxon>Sphingobacteriales</taxon>
        <taxon>Sphingobacteriaceae</taxon>
        <taxon>Pedobacter</taxon>
    </lineage>
</organism>
<dbReference type="InterPro" id="IPR008969">
    <property type="entry name" value="CarboxyPept-like_regulatory"/>
</dbReference>
<dbReference type="RefSeq" id="WP_057933535.1">
    <property type="nucleotide sequence ID" value="NZ_LMZQ01000014.1"/>
</dbReference>
<dbReference type="PROSITE" id="PS52016">
    <property type="entry name" value="TONB_DEPENDENT_REC_3"/>
    <property type="match status" value="1"/>
</dbReference>
<dbReference type="AlphaFoldDB" id="A0A0T5VLF2"/>
<dbReference type="Pfam" id="PF13715">
    <property type="entry name" value="CarbopepD_reg_2"/>
    <property type="match status" value="1"/>
</dbReference>
<dbReference type="Gene3D" id="2.170.130.10">
    <property type="entry name" value="TonB-dependent receptor, plug domain"/>
    <property type="match status" value="1"/>
</dbReference>
<dbReference type="InterPro" id="IPR023996">
    <property type="entry name" value="TonB-dep_OMP_SusC/RagA"/>
</dbReference>
<dbReference type="Pfam" id="PF07715">
    <property type="entry name" value="Plug"/>
    <property type="match status" value="1"/>
</dbReference>
<dbReference type="InterPro" id="IPR012910">
    <property type="entry name" value="Plug_dom"/>
</dbReference>
<sequence length="1080" mass="117563">MDLNFYPENLKRRKGSSYKKILITGMSALCLLCVANTADATNRKAIPRTVGTNISTSKRDVNLKGKIVDEKGETLVGVSIKVKGTTIVASTDANGAFSITIPSTVSNPVLVVSYIGYTTQEVSVDGKTTISIQLKSSTNDLDEVVVVGYNTVKKSDLTGAVVSVGAEQIRSRPVQNALQAIQGKAAGVDVTSNERPGQIGSILIRGVRSINASNSPLYVVDGIPFAAGGIEAINPNDIETIDILKDASATAIYGSKGANGVVLVTTKKGKAGRLTLDYVGTATIETIQDRTQMMNAAEYIEFRRDAYRRVGYLNPAAQASSTYPTIPTQADDNRIFPNDSYVTANIAQGWQNGVYNGGLVPTTNWTDLVTRTGITQDHVLSASGGTDKLKAYASFGYLNQIGTELGQDYNRYTSKVSVELNPVKWFKFGANITASYGLQNYGFSTGNATGPSSLYGAALGMLPVAVPFDVNGNRINLPGADINIQNPVGEDQYNINLRKVLRTIGSFYAEVSLLKGLKYRINFGPDFYNNYNGRYQDAKSINRGAGESGSTNYAQLNQNNRFAYTLDHLVYYDKTIKKHNFGVTLLQSSSLFKEESSSMTGTKIPLSNPLWYGLGGANIPSLDAFSTDLSRNTLVSYMARVNYSFNSKYLLTASARWDGASQLAEGNKWDFFPSTAIAWRIDQEDFMKNIKWVDQLKLRLGVGSVGNSAISYGTTLGKLQPLTYTYGGSVQTGYVASDASLANPPTLPNKALGWEHTLQYNLGLDFSLVKGRVGGSVDLYKSKTTDLLLQKDISSINGYTSSFDNIGETHNKGIDITLNTVNLKNKDFSWSTTLSFSASKDKVVKLANGDVIGSLLFIGQRVRVAYDFVKDGIWQNTPEDLAEMAKFNANLPAASAFKPGSIRVRDLNNDYKIDANNDRMIRGSYTPSWTSGITNTFNYKNFDLSIFIIARYNFLIATGAESLQGRFAQRLVDYWTPTNPTNDYPAPNYGSAAGDPYRSSMNYQDGSFVKIRNISLGYYFPEKIAKKLALSKLRVYAQAINPGLIYSNVGWVDPDSGISSNNTVTSTFNRGVVFGVNVSL</sequence>
<evidence type="ECO:0000256" key="3">
    <source>
        <dbReference type="ARBA" id="ARBA00022452"/>
    </source>
</evidence>
<gene>
    <name evidence="9" type="ORF">ASU31_17300</name>
</gene>
<keyword evidence="5 7" id="KW-0472">Membrane</keyword>
<dbReference type="Proteomes" id="UP000051950">
    <property type="component" value="Unassembled WGS sequence"/>
</dbReference>
<dbReference type="Gene3D" id="2.40.170.20">
    <property type="entry name" value="TonB-dependent receptor, beta-barrel domain"/>
    <property type="match status" value="1"/>
</dbReference>
<dbReference type="SUPFAM" id="SSF56935">
    <property type="entry name" value="Porins"/>
    <property type="match status" value="1"/>
</dbReference>
<evidence type="ECO:0000256" key="5">
    <source>
        <dbReference type="ARBA" id="ARBA00023136"/>
    </source>
</evidence>
<evidence type="ECO:0000313" key="9">
    <source>
        <dbReference type="EMBL" id="KRT14667.1"/>
    </source>
</evidence>
<comment type="subcellular location">
    <subcellularLocation>
        <location evidence="1 7">Cell outer membrane</location>
        <topology evidence="1 7">Multi-pass membrane protein</topology>
    </subcellularLocation>
</comment>
<evidence type="ECO:0000256" key="1">
    <source>
        <dbReference type="ARBA" id="ARBA00004571"/>
    </source>
</evidence>
<dbReference type="NCBIfam" id="TIGR04057">
    <property type="entry name" value="SusC_RagA_signa"/>
    <property type="match status" value="1"/>
</dbReference>
<dbReference type="GO" id="GO:0009279">
    <property type="term" value="C:cell outer membrane"/>
    <property type="evidence" value="ECO:0007669"/>
    <property type="project" value="UniProtKB-SubCell"/>
</dbReference>
<evidence type="ECO:0000259" key="8">
    <source>
        <dbReference type="Pfam" id="PF07715"/>
    </source>
</evidence>
<dbReference type="OrthoDB" id="9768177at2"/>
<evidence type="ECO:0000313" key="10">
    <source>
        <dbReference type="Proteomes" id="UP000051950"/>
    </source>
</evidence>
<dbReference type="SUPFAM" id="SSF49464">
    <property type="entry name" value="Carboxypeptidase regulatory domain-like"/>
    <property type="match status" value="1"/>
</dbReference>
<name>A0A0T5VLF2_9SPHI</name>
<reference evidence="9 10" key="1">
    <citation type="submission" date="2015-11" db="EMBL/GenBank/DDBJ databases">
        <title>Sequence of Pedobacter ginsenosidimutans.</title>
        <authorList>
            <person name="Carson E."/>
            <person name="Keyser V."/>
            <person name="Newman J."/>
            <person name="Miller J."/>
        </authorList>
    </citation>
    <scope>NUCLEOTIDE SEQUENCE [LARGE SCALE GENOMIC DNA]</scope>
    <source>
        <strain evidence="9 10">KACC 14530</strain>
    </source>
</reference>
<protein>
    <recommendedName>
        <fullName evidence="8">TonB-dependent receptor plug domain-containing protein</fullName>
    </recommendedName>
</protein>
<comment type="similarity">
    <text evidence="7">Belongs to the TonB-dependent receptor family.</text>
</comment>
<dbReference type="EMBL" id="LMZQ01000014">
    <property type="protein sequence ID" value="KRT14667.1"/>
    <property type="molecule type" value="Genomic_DNA"/>
</dbReference>
<evidence type="ECO:0000256" key="6">
    <source>
        <dbReference type="ARBA" id="ARBA00023237"/>
    </source>
</evidence>
<dbReference type="InterPro" id="IPR037066">
    <property type="entry name" value="Plug_dom_sf"/>
</dbReference>
<comment type="caution">
    <text evidence="9">The sequence shown here is derived from an EMBL/GenBank/DDBJ whole genome shotgun (WGS) entry which is preliminary data.</text>
</comment>
<keyword evidence="2 7" id="KW-0813">Transport</keyword>
<dbReference type="Gene3D" id="2.60.40.1120">
    <property type="entry name" value="Carboxypeptidase-like, regulatory domain"/>
    <property type="match status" value="1"/>
</dbReference>
<keyword evidence="10" id="KW-1185">Reference proteome</keyword>
<dbReference type="InterPro" id="IPR036942">
    <property type="entry name" value="Beta-barrel_TonB_sf"/>
</dbReference>
<evidence type="ECO:0000256" key="2">
    <source>
        <dbReference type="ARBA" id="ARBA00022448"/>
    </source>
</evidence>
<dbReference type="InterPro" id="IPR039426">
    <property type="entry name" value="TonB-dep_rcpt-like"/>
</dbReference>
<keyword evidence="4 7" id="KW-0812">Transmembrane</keyword>
<keyword evidence="6 7" id="KW-0998">Cell outer membrane</keyword>
<proteinExistence type="inferred from homology"/>